<proteinExistence type="predicted"/>
<dbReference type="Proteomes" id="UP000632063">
    <property type="component" value="Unassembled WGS sequence"/>
</dbReference>
<reference evidence="2 3" key="2">
    <citation type="journal article" date="2021" name="Int. J. Syst. Evol. Microbiol.">
        <title>Roseibium litorale sp. nov., isolated from a tidal flat sediment and proposal for the reclassification of Labrenzia polysiphoniae as Roseibium polysiphoniae comb. nov.</title>
        <authorList>
            <person name="Liu Y."/>
            <person name="Pei T."/>
            <person name="Du J."/>
            <person name="Chao M."/>
            <person name="Deng M.R."/>
            <person name="Zhu H."/>
        </authorList>
    </citation>
    <scope>NUCLEOTIDE SEQUENCE [LARGE SCALE GENOMIC DNA]</scope>
    <source>
        <strain evidence="2 3">4C16A</strain>
    </source>
</reference>
<comment type="caution">
    <text evidence="2">The sequence shown here is derived from an EMBL/GenBank/DDBJ whole genome shotgun (WGS) entry which is preliminary data.</text>
</comment>
<name>A0ABR9CHZ5_9HYPH</name>
<sequence>MTAQDELKQILAELDRSADRVLDGLAQVRSGSKLTRLRPSPLLLGCEIGSLVALATLIRVWIERGLH</sequence>
<accession>A0ABR9CHZ5</accession>
<organism evidence="2 3">
    <name type="scientific">Roseibium litorale</name>
    <dbReference type="NCBI Taxonomy" id="2803841"/>
    <lineage>
        <taxon>Bacteria</taxon>
        <taxon>Pseudomonadati</taxon>
        <taxon>Pseudomonadota</taxon>
        <taxon>Alphaproteobacteria</taxon>
        <taxon>Hyphomicrobiales</taxon>
        <taxon>Stappiaceae</taxon>
        <taxon>Roseibium</taxon>
    </lineage>
</organism>
<dbReference type="RefSeq" id="WP_192145354.1">
    <property type="nucleotide sequence ID" value="NZ_JACYXI010000001.1"/>
</dbReference>
<gene>
    <name evidence="2" type="ORF">IG616_00395</name>
</gene>
<evidence type="ECO:0000313" key="2">
    <source>
        <dbReference type="EMBL" id="MBD8889990.1"/>
    </source>
</evidence>
<reference evidence="3" key="1">
    <citation type="submission" date="2020-09" db="EMBL/GenBank/DDBJ databases">
        <title>The genome sequence of strain Labrenzia suaedae 4C16A.</title>
        <authorList>
            <person name="Liu Y."/>
        </authorList>
    </citation>
    <scope>NUCLEOTIDE SEQUENCE [LARGE SCALE GENOMIC DNA]</scope>
    <source>
        <strain evidence="3">4C16A</strain>
    </source>
</reference>
<protein>
    <submittedName>
        <fullName evidence="2">Uncharacterized protein</fullName>
    </submittedName>
</protein>
<evidence type="ECO:0000256" key="1">
    <source>
        <dbReference type="SAM" id="Phobius"/>
    </source>
</evidence>
<keyword evidence="3" id="KW-1185">Reference proteome</keyword>
<keyword evidence="1" id="KW-1133">Transmembrane helix</keyword>
<evidence type="ECO:0000313" key="3">
    <source>
        <dbReference type="Proteomes" id="UP000632063"/>
    </source>
</evidence>
<dbReference type="EMBL" id="JACYXI010000001">
    <property type="protein sequence ID" value="MBD8889990.1"/>
    <property type="molecule type" value="Genomic_DNA"/>
</dbReference>
<keyword evidence="1" id="KW-0472">Membrane</keyword>
<keyword evidence="1" id="KW-0812">Transmembrane</keyword>
<feature type="transmembrane region" description="Helical" evidence="1">
    <location>
        <begin position="42"/>
        <end position="62"/>
    </location>
</feature>